<accession>A0A4S3TH25</accession>
<dbReference type="AlphaFoldDB" id="A0A4S3TH25"/>
<keyword evidence="1" id="KW-1133">Transmembrane helix</keyword>
<evidence type="ECO:0000313" key="2">
    <source>
        <dbReference type="EMBL" id="THE63162.1"/>
    </source>
</evidence>
<feature type="transmembrane region" description="Helical" evidence="1">
    <location>
        <begin position="12"/>
        <end position="32"/>
    </location>
</feature>
<dbReference type="Pfam" id="PF25949">
    <property type="entry name" value="DUF7987"/>
    <property type="match status" value="1"/>
</dbReference>
<sequence length="121" mass="12912">MKQDRSVTDKMKITAIGLAYLLVGGGFFISLATDSIQLFTAVAVGILGLLIISLVIIIRREGLVTAENKVIGVFVLLAMGLLFGLSALTTLSSEIVFGIVFIVGIIVPHLLFQYTHYGTIG</sequence>
<name>A0A4S3TH25_9EURY</name>
<reference evidence="2 3" key="1">
    <citation type="submission" date="2018-10" db="EMBL/GenBank/DDBJ databases">
        <title>Natronolimnobius sp. XQ-INN 246 isolated from Inner Mongolia Autonomous Region of China.</title>
        <authorList>
            <person name="Xue Q."/>
        </authorList>
    </citation>
    <scope>NUCLEOTIDE SEQUENCE [LARGE SCALE GENOMIC DNA]</scope>
    <source>
        <strain evidence="2 3">XQ-INN 246</strain>
    </source>
</reference>
<dbReference type="InterPro" id="IPR058293">
    <property type="entry name" value="DUF7987"/>
</dbReference>
<keyword evidence="3" id="KW-1185">Reference proteome</keyword>
<gene>
    <name evidence="2" type="ORF">D8Y22_19435</name>
</gene>
<feature type="transmembrane region" description="Helical" evidence="1">
    <location>
        <begin position="95"/>
        <end position="112"/>
    </location>
</feature>
<keyword evidence="1" id="KW-0812">Transmembrane</keyword>
<dbReference type="RefSeq" id="WP_141466304.1">
    <property type="nucleotide sequence ID" value="NZ_RBZW01000070.1"/>
</dbReference>
<feature type="transmembrane region" description="Helical" evidence="1">
    <location>
        <begin position="70"/>
        <end position="89"/>
    </location>
</feature>
<dbReference type="EMBL" id="RBZW01000070">
    <property type="protein sequence ID" value="THE63162.1"/>
    <property type="molecule type" value="Genomic_DNA"/>
</dbReference>
<evidence type="ECO:0000256" key="1">
    <source>
        <dbReference type="SAM" id="Phobius"/>
    </source>
</evidence>
<evidence type="ECO:0000313" key="3">
    <source>
        <dbReference type="Proteomes" id="UP000318864"/>
    </source>
</evidence>
<dbReference type="Proteomes" id="UP000318864">
    <property type="component" value="Unassembled WGS sequence"/>
</dbReference>
<protein>
    <submittedName>
        <fullName evidence="2">Uncharacterized protein</fullName>
    </submittedName>
</protein>
<dbReference type="OrthoDB" id="351248at2157"/>
<proteinExistence type="predicted"/>
<organism evidence="2 3">
    <name type="scientific">Salinadaptatus halalkaliphilus</name>
    <dbReference type="NCBI Taxonomy" id="2419781"/>
    <lineage>
        <taxon>Archaea</taxon>
        <taxon>Methanobacteriati</taxon>
        <taxon>Methanobacteriota</taxon>
        <taxon>Stenosarchaea group</taxon>
        <taxon>Halobacteria</taxon>
        <taxon>Halobacteriales</taxon>
        <taxon>Natrialbaceae</taxon>
        <taxon>Salinadaptatus</taxon>
    </lineage>
</organism>
<feature type="transmembrane region" description="Helical" evidence="1">
    <location>
        <begin position="38"/>
        <end position="58"/>
    </location>
</feature>
<comment type="caution">
    <text evidence="2">The sequence shown here is derived from an EMBL/GenBank/DDBJ whole genome shotgun (WGS) entry which is preliminary data.</text>
</comment>
<keyword evidence="1" id="KW-0472">Membrane</keyword>